<gene>
    <name evidence="1" type="ORF">RV00_GL003105</name>
</gene>
<keyword evidence="2" id="KW-1185">Reference proteome</keyword>
<proteinExistence type="predicted"/>
<organism evidence="1 2">
    <name type="scientific">Enterococcus devriesei</name>
    <dbReference type="NCBI Taxonomy" id="319970"/>
    <lineage>
        <taxon>Bacteria</taxon>
        <taxon>Bacillati</taxon>
        <taxon>Bacillota</taxon>
        <taxon>Bacilli</taxon>
        <taxon>Lactobacillales</taxon>
        <taxon>Enterococcaceae</taxon>
        <taxon>Enterococcus</taxon>
    </lineage>
</organism>
<accession>A0A1L8SSW8</accession>
<dbReference type="EMBL" id="JXKM01000009">
    <property type="protein sequence ID" value="OJG35086.1"/>
    <property type="molecule type" value="Genomic_DNA"/>
</dbReference>
<dbReference type="RefSeq" id="WP_071862865.1">
    <property type="nucleotide sequence ID" value="NZ_CAURXW010000011.1"/>
</dbReference>
<protein>
    <submittedName>
        <fullName evidence="1">Uncharacterized protein</fullName>
    </submittedName>
</protein>
<name>A0A1L8SSW8_9ENTE</name>
<evidence type="ECO:0000313" key="2">
    <source>
        <dbReference type="Proteomes" id="UP000183700"/>
    </source>
</evidence>
<dbReference type="Proteomes" id="UP000183700">
    <property type="component" value="Unassembled WGS sequence"/>
</dbReference>
<dbReference type="OrthoDB" id="2185393at2"/>
<dbReference type="AlphaFoldDB" id="A0A1L8SSW8"/>
<reference evidence="1 2" key="1">
    <citation type="submission" date="2014-12" db="EMBL/GenBank/DDBJ databases">
        <title>Draft genome sequences of 29 type strains of Enterococci.</title>
        <authorList>
            <person name="Zhong Z."/>
            <person name="Sun Z."/>
            <person name="Liu W."/>
            <person name="Zhang W."/>
            <person name="Zhang H."/>
        </authorList>
    </citation>
    <scope>NUCLEOTIDE SEQUENCE [LARGE SCALE GENOMIC DNA]</scope>
    <source>
        <strain evidence="1 2">DSM 22802</strain>
    </source>
</reference>
<evidence type="ECO:0000313" key="1">
    <source>
        <dbReference type="EMBL" id="OJG35086.1"/>
    </source>
</evidence>
<comment type="caution">
    <text evidence="1">The sequence shown here is derived from an EMBL/GenBank/DDBJ whole genome shotgun (WGS) entry which is preliminary data.</text>
</comment>
<sequence>MNTYMKIQNTETQEYFHVSLNFSDHQLTLVRSQGLKRPLTEILQLTDISSLVFDEFLGSPIISFFYKNRRYTFYESGPAVTEYLKENLAA</sequence>
<dbReference type="STRING" id="319970.RV00_GL003105"/>